<gene>
    <name evidence="2" type="ORF">H3H32_33940</name>
</gene>
<feature type="signal peptide" evidence="1">
    <location>
        <begin position="1"/>
        <end position="18"/>
    </location>
</feature>
<reference evidence="2 3" key="1">
    <citation type="submission" date="2020-07" db="EMBL/GenBank/DDBJ databases">
        <title>Spirosoma foliorum sp. nov., isolated from the leaves on the Nejang mountain Korea, Republic of.</title>
        <authorList>
            <person name="Ho H."/>
            <person name="Lee Y.-J."/>
            <person name="Nurcahyanto D.-A."/>
            <person name="Kim S.-G."/>
        </authorList>
    </citation>
    <scope>NUCLEOTIDE SEQUENCE [LARGE SCALE GENOMIC DNA]</scope>
    <source>
        <strain evidence="2 3">PL0136</strain>
    </source>
</reference>
<protein>
    <submittedName>
        <fullName evidence="2">DUF3500 domain-containing protein</fullName>
    </submittedName>
</protein>
<keyword evidence="1" id="KW-0732">Signal</keyword>
<feature type="chain" id="PRO_5029013680" evidence="1">
    <location>
        <begin position="19"/>
        <end position="374"/>
    </location>
</feature>
<dbReference type="AlphaFoldDB" id="A0A7G5GVE7"/>
<sequence length="374" mass="42492">MKYLLFILCGLLANQLHVLGQVAPSPKTLPVQQRVKDEMTDAANAFLGTLTPEQRGKTTFAFDNEERFNWHFVPRERKGLPLKQMTPEQRKAAMAMLKTTLSLQGYEKATSIIDMENVLRVIDNRPPNDVYRDPENYSFTVFGDPATNTPWSWRIEGHHLSLQFVAVDGKVLAQTPTFFGSNPGILKFDSGMADKRMSDPRVKDLPQKGRSILKLETEKAFALLKTLNADQRKLAVLAPVAYPEMVTSNKRKASLEKMDGVKMADMNAEQRKLFLDLIQTYLANYRITLAKQQLDKLKKAGLDEIRFGWAGDLTPELGDGKGWYYRIHGPTILIEYDNSQTNANHIHTVVRDLTNDWGEDLLQEHYKNVSHGKD</sequence>
<dbReference type="EMBL" id="CP059732">
    <property type="protein sequence ID" value="QMW02839.1"/>
    <property type="molecule type" value="Genomic_DNA"/>
</dbReference>
<evidence type="ECO:0000313" key="2">
    <source>
        <dbReference type="EMBL" id="QMW02839.1"/>
    </source>
</evidence>
<organism evidence="2 3">
    <name type="scientific">Spirosoma foliorum</name>
    <dbReference type="NCBI Taxonomy" id="2710596"/>
    <lineage>
        <taxon>Bacteria</taxon>
        <taxon>Pseudomonadati</taxon>
        <taxon>Bacteroidota</taxon>
        <taxon>Cytophagia</taxon>
        <taxon>Cytophagales</taxon>
        <taxon>Cytophagaceae</taxon>
        <taxon>Spirosoma</taxon>
    </lineage>
</organism>
<accession>A0A7G5GVE7</accession>
<dbReference type="RefSeq" id="WP_182460131.1">
    <property type="nucleotide sequence ID" value="NZ_CP059732.1"/>
</dbReference>
<dbReference type="InterPro" id="IPR021889">
    <property type="entry name" value="DUF3500"/>
</dbReference>
<dbReference type="PANTHER" id="PTHR37489:SF1">
    <property type="entry name" value="DUF3500 DOMAIN-CONTAINING PROTEIN"/>
    <property type="match status" value="1"/>
</dbReference>
<name>A0A7G5GVE7_9BACT</name>
<evidence type="ECO:0000256" key="1">
    <source>
        <dbReference type="SAM" id="SignalP"/>
    </source>
</evidence>
<dbReference type="Pfam" id="PF12006">
    <property type="entry name" value="DUF3500"/>
    <property type="match status" value="1"/>
</dbReference>
<dbReference type="KEGG" id="sfol:H3H32_33940"/>
<dbReference type="Proteomes" id="UP000515369">
    <property type="component" value="Chromosome"/>
</dbReference>
<keyword evidence="3" id="KW-1185">Reference proteome</keyword>
<dbReference type="PANTHER" id="PTHR37489">
    <property type="entry name" value="DUF3500 DOMAIN-CONTAINING PROTEIN"/>
    <property type="match status" value="1"/>
</dbReference>
<proteinExistence type="predicted"/>
<evidence type="ECO:0000313" key="3">
    <source>
        <dbReference type="Proteomes" id="UP000515369"/>
    </source>
</evidence>